<keyword evidence="7" id="KW-0051">Antiviral defense</keyword>
<dbReference type="PROSITE" id="PS50104">
    <property type="entry name" value="TIR"/>
    <property type="match status" value="1"/>
</dbReference>
<dbReference type="PROSITE" id="PS50878">
    <property type="entry name" value="RT_POL"/>
    <property type="match status" value="1"/>
</dbReference>
<dbReference type="NCBIfam" id="NF042941">
    <property type="entry name" value="Retron_TIR_antiphage"/>
    <property type="match status" value="1"/>
</dbReference>
<dbReference type="GO" id="GO:0046872">
    <property type="term" value="F:metal ion binding"/>
    <property type="evidence" value="ECO:0007669"/>
    <property type="project" value="UniProtKB-KW"/>
</dbReference>
<dbReference type="PANTHER" id="PTHR34047:SF7">
    <property type="entry name" value="RNA-DIRECTED DNA POLYMERASE"/>
    <property type="match status" value="1"/>
</dbReference>
<keyword evidence="3" id="KW-0548">Nucleotidyltransferase</keyword>
<dbReference type="EMBL" id="QJJK01000022">
    <property type="protein sequence ID" value="PXW50954.1"/>
    <property type="molecule type" value="Genomic_DNA"/>
</dbReference>
<dbReference type="InterPro" id="IPR043502">
    <property type="entry name" value="DNA/RNA_pol_sf"/>
</dbReference>
<keyword evidence="4" id="KW-0479">Metal-binding</keyword>
<proteinExistence type="inferred from homology"/>
<dbReference type="GO" id="GO:0051607">
    <property type="term" value="P:defense response to virus"/>
    <property type="evidence" value="ECO:0007669"/>
    <property type="project" value="UniProtKB-KW"/>
</dbReference>
<dbReference type="Pfam" id="PF00078">
    <property type="entry name" value="RVT_1"/>
    <property type="match status" value="1"/>
</dbReference>
<comment type="caution">
    <text evidence="12">The sequence shown here is derived from an EMBL/GenBank/DDBJ whole genome shotgun (WGS) entry which is preliminary data.</text>
</comment>
<protein>
    <recommendedName>
        <fullName evidence="1">RNA-directed DNA polymerase</fullName>
        <ecNumber evidence="1">2.7.7.49</ecNumber>
    </recommendedName>
</protein>
<evidence type="ECO:0000256" key="1">
    <source>
        <dbReference type="ARBA" id="ARBA00012493"/>
    </source>
</evidence>
<gene>
    <name evidence="12" type="ORF">C7450_12265</name>
</gene>
<evidence type="ECO:0000256" key="9">
    <source>
        <dbReference type="ARBA" id="ARBA00048173"/>
    </source>
</evidence>
<reference evidence="12 13" key="1">
    <citation type="submission" date="2018-05" db="EMBL/GenBank/DDBJ databases">
        <title>Genomic Encyclopedia of Type Strains, Phase IV (KMG-IV): sequencing the most valuable type-strain genomes for metagenomic binning, comparative biology and taxonomic classification.</title>
        <authorList>
            <person name="Goeker M."/>
        </authorList>
    </citation>
    <scope>NUCLEOTIDE SEQUENCE [LARGE SCALE GENOMIC DNA]</scope>
    <source>
        <strain evidence="12 13">DSM 6462</strain>
    </source>
</reference>
<feature type="domain" description="Reverse transcriptase" evidence="11">
    <location>
        <begin position="50"/>
        <end position="269"/>
    </location>
</feature>
<comment type="catalytic activity">
    <reaction evidence="9">
        <text>DNA(n) + a 2'-deoxyribonucleoside 5'-triphosphate = DNA(n+1) + diphosphate</text>
        <dbReference type="Rhea" id="RHEA:22508"/>
        <dbReference type="Rhea" id="RHEA-COMP:17339"/>
        <dbReference type="Rhea" id="RHEA-COMP:17340"/>
        <dbReference type="ChEBI" id="CHEBI:33019"/>
        <dbReference type="ChEBI" id="CHEBI:61560"/>
        <dbReference type="ChEBI" id="CHEBI:173112"/>
        <dbReference type="EC" id="2.7.7.49"/>
    </reaction>
</comment>
<dbReference type="Pfam" id="PF13676">
    <property type="entry name" value="TIR_2"/>
    <property type="match status" value="1"/>
</dbReference>
<dbReference type="InterPro" id="IPR051083">
    <property type="entry name" value="GrpII_Intron_Splice-Mob/Def"/>
</dbReference>
<dbReference type="AlphaFoldDB" id="A0A2V3TR20"/>
<dbReference type="PRINTS" id="PR00866">
    <property type="entry name" value="RNADNAPOLMS"/>
</dbReference>
<dbReference type="InterPro" id="IPR000123">
    <property type="entry name" value="Reverse_transcriptase_msDNA"/>
</dbReference>
<evidence type="ECO:0000256" key="5">
    <source>
        <dbReference type="ARBA" id="ARBA00022842"/>
    </source>
</evidence>
<evidence type="ECO:0000259" key="10">
    <source>
        <dbReference type="PROSITE" id="PS50104"/>
    </source>
</evidence>
<comment type="similarity">
    <text evidence="8">Belongs to the bacterial reverse transcriptase family.</text>
</comment>
<dbReference type="PANTHER" id="PTHR34047">
    <property type="entry name" value="NUCLEAR INTRON MATURASE 1, MITOCHONDRIAL-RELATED"/>
    <property type="match status" value="1"/>
</dbReference>
<evidence type="ECO:0000256" key="7">
    <source>
        <dbReference type="ARBA" id="ARBA00023118"/>
    </source>
</evidence>
<name>A0A2V3TR20_9HYPH</name>
<dbReference type="InterPro" id="IPR049976">
    <property type="entry name" value="Retron_TIR_antiphage"/>
</dbReference>
<dbReference type="OrthoDB" id="7055795at2"/>
<keyword evidence="2" id="KW-0808">Transferase</keyword>
<keyword evidence="5" id="KW-0460">Magnesium</keyword>
<evidence type="ECO:0000259" key="11">
    <source>
        <dbReference type="PROSITE" id="PS50878"/>
    </source>
</evidence>
<organism evidence="12 13">
    <name type="scientific">Chelatococcus asaccharovorans</name>
    <dbReference type="NCBI Taxonomy" id="28210"/>
    <lineage>
        <taxon>Bacteria</taxon>
        <taxon>Pseudomonadati</taxon>
        <taxon>Pseudomonadota</taxon>
        <taxon>Alphaproteobacteria</taxon>
        <taxon>Hyphomicrobiales</taxon>
        <taxon>Chelatococcaceae</taxon>
        <taxon>Chelatococcus</taxon>
    </lineage>
</organism>
<dbReference type="Gene3D" id="3.40.50.10140">
    <property type="entry name" value="Toll/interleukin-1 receptor homology (TIR) domain"/>
    <property type="match status" value="1"/>
</dbReference>
<dbReference type="RefSeq" id="WP_110378479.1">
    <property type="nucleotide sequence ID" value="NZ_JAHBRY010000004.1"/>
</dbReference>
<dbReference type="Proteomes" id="UP000248021">
    <property type="component" value="Unassembled WGS sequence"/>
</dbReference>
<evidence type="ECO:0000256" key="6">
    <source>
        <dbReference type="ARBA" id="ARBA00022918"/>
    </source>
</evidence>
<dbReference type="GO" id="GO:0003964">
    <property type="term" value="F:RNA-directed DNA polymerase activity"/>
    <property type="evidence" value="ECO:0007669"/>
    <property type="project" value="UniProtKB-KW"/>
</dbReference>
<dbReference type="InterPro" id="IPR000157">
    <property type="entry name" value="TIR_dom"/>
</dbReference>
<evidence type="ECO:0000256" key="2">
    <source>
        <dbReference type="ARBA" id="ARBA00022679"/>
    </source>
</evidence>
<evidence type="ECO:0000256" key="8">
    <source>
        <dbReference type="ARBA" id="ARBA00034120"/>
    </source>
</evidence>
<evidence type="ECO:0000313" key="13">
    <source>
        <dbReference type="Proteomes" id="UP000248021"/>
    </source>
</evidence>
<evidence type="ECO:0000256" key="3">
    <source>
        <dbReference type="ARBA" id="ARBA00022695"/>
    </source>
</evidence>
<evidence type="ECO:0000256" key="4">
    <source>
        <dbReference type="ARBA" id="ARBA00022723"/>
    </source>
</evidence>
<dbReference type="InterPro" id="IPR000477">
    <property type="entry name" value="RT_dom"/>
</dbReference>
<dbReference type="GO" id="GO:0003723">
    <property type="term" value="F:RNA binding"/>
    <property type="evidence" value="ECO:0007669"/>
    <property type="project" value="InterPro"/>
</dbReference>
<dbReference type="CDD" id="cd03487">
    <property type="entry name" value="RT_Bac_retron_II"/>
    <property type="match status" value="1"/>
</dbReference>
<dbReference type="EC" id="2.7.7.49" evidence="1"/>
<dbReference type="InterPro" id="IPR035897">
    <property type="entry name" value="Toll_tir_struct_dom_sf"/>
</dbReference>
<keyword evidence="6" id="KW-0695">RNA-directed DNA polymerase</keyword>
<dbReference type="SMART" id="SM00255">
    <property type="entry name" value="TIR"/>
    <property type="match status" value="1"/>
</dbReference>
<sequence length="505" mass="56691">MSDPQAKVDLIDLTADPMFRLLTAHSVVDVAHALHLDPARFFYVVQHAQDGTYYKSFSIAKKKGGVRHISAPKKGLRLAQARLAAVLLKAYKPKPFVHGYVKGQSFLTNAKLHQRQRWVLNLDIKDFYPSITFPRVRGLFMSSAFGFNDRVATILARITTTSNGLPQGARTSPVIANMIAYTLDRKLIELATRHRLTYTRYADDVTLSSSRKEVPADVVKSWSPPFGERQLDLGGVLSAAFQTAGFQINDAKTRLSFQYERQEVTGVVVNQKANVWRKDISRMRMILHSARKHGAAQAATVWVGKDANADRFWRFVAGWLSFFAQVRGRDDPVVAKLCKLAVFAGLKGIEWIEKGADMVREFDVFLSHASEDKERVRKLNDRLVDLGVTVFFDESSIGWGDSIVEKINHGLLKSSFFVPFLSDSFARKGWTNKELNSAIAMNINRKGRILPIKDIGFSLEDNYPLLNETLYRTWPAGGEDEAACSLADEILLKVQTAHEIRSDLG</sequence>
<feature type="domain" description="TIR" evidence="10">
    <location>
        <begin position="360"/>
        <end position="498"/>
    </location>
</feature>
<dbReference type="SUPFAM" id="SSF52200">
    <property type="entry name" value="Toll/Interleukin receptor TIR domain"/>
    <property type="match status" value="1"/>
</dbReference>
<dbReference type="GO" id="GO:0007165">
    <property type="term" value="P:signal transduction"/>
    <property type="evidence" value="ECO:0007669"/>
    <property type="project" value="InterPro"/>
</dbReference>
<keyword evidence="13" id="KW-1185">Reference proteome</keyword>
<evidence type="ECO:0000313" key="12">
    <source>
        <dbReference type="EMBL" id="PXW50954.1"/>
    </source>
</evidence>
<accession>A0A2V3TR20</accession>
<dbReference type="SUPFAM" id="SSF56672">
    <property type="entry name" value="DNA/RNA polymerases"/>
    <property type="match status" value="1"/>
</dbReference>